<keyword evidence="2" id="KW-0677">Repeat</keyword>
<organism evidence="5 6">
    <name type="scientific">Geodia barretti</name>
    <name type="common">Barrett's horny sponge</name>
    <dbReference type="NCBI Taxonomy" id="519541"/>
    <lineage>
        <taxon>Eukaryota</taxon>
        <taxon>Metazoa</taxon>
        <taxon>Porifera</taxon>
        <taxon>Demospongiae</taxon>
        <taxon>Heteroscleromorpha</taxon>
        <taxon>Tetractinellida</taxon>
        <taxon>Astrophorina</taxon>
        <taxon>Geodiidae</taxon>
        <taxon>Geodia</taxon>
    </lineage>
</organism>
<keyword evidence="6" id="KW-1185">Reference proteome</keyword>
<dbReference type="AlphaFoldDB" id="A0AA35RLD1"/>
<dbReference type="PROSITE" id="PS50294">
    <property type="entry name" value="WD_REPEATS_REGION"/>
    <property type="match status" value="1"/>
</dbReference>
<gene>
    <name evidence="5" type="ORF">GBAR_LOCUS8429</name>
</gene>
<dbReference type="Pfam" id="PF00400">
    <property type="entry name" value="WD40"/>
    <property type="match status" value="2"/>
</dbReference>
<dbReference type="InterPro" id="IPR015943">
    <property type="entry name" value="WD40/YVTN_repeat-like_dom_sf"/>
</dbReference>
<dbReference type="SUPFAM" id="SSF50978">
    <property type="entry name" value="WD40 repeat-like"/>
    <property type="match status" value="1"/>
</dbReference>
<evidence type="ECO:0000256" key="2">
    <source>
        <dbReference type="ARBA" id="ARBA00022737"/>
    </source>
</evidence>
<accession>A0AA35RLD1</accession>
<dbReference type="PROSITE" id="PS50082">
    <property type="entry name" value="WD_REPEATS_2"/>
    <property type="match status" value="1"/>
</dbReference>
<proteinExistence type="predicted"/>
<dbReference type="InterPro" id="IPR036322">
    <property type="entry name" value="WD40_repeat_dom_sf"/>
</dbReference>
<dbReference type="Gene3D" id="2.130.10.10">
    <property type="entry name" value="YVTN repeat-like/Quinoprotein amine dehydrogenase"/>
    <property type="match status" value="1"/>
</dbReference>
<comment type="caution">
    <text evidence="5">The sequence shown here is derived from an EMBL/GenBank/DDBJ whole genome shotgun (WGS) entry which is preliminary data.</text>
</comment>
<evidence type="ECO:0000313" key="6">
    <source>
        <dbReference type="Proteomes" id="UP001174909"/>
    </source>
</evidence>
<dbReference type="Proteomes" id="UP001174909">
    <property type="component" value="Unassembled WGS sequence"/>
</dbReference>
<reference evidence="5" key="1">
    <citation type="submission" date="2023-03" db="EMBL/GenBank/DDBJ databases">
        <authorList>
            <person name="Steffen K."/>
            <person name="Cardenas P."/>
        </authorList>
    </citation>
    <scope>NUCLEOTIDE SEQUENCE</scope>
</reference>
<protein>
    <submittedName>
        <fullName evidence="5">Mitotic checkpoint protein BUB3</fullName>
    </submittedName>
</protein>
<feature type="region of interest" description="Disordered" evidence="4">
    <location>
        <begin position="1"/>
        <end position="31"/>
    </location>
</feature>
<sequence length="265" mass="30019">MTRVTTSSDLGPRARVLPRGARERPRRGRDRRMPLKVEFELEKAPEDGITCVEFCPAPASPLLLCSSWDCGLRLYDVQNNQLKAKIQHPFAVLDCCFSDPSHAFSGGLDRRLLHSDLATQQSSSLGSHEDGIRCVEYCSEVGVVVTGSWDKTIKLWDPRQKQSVGTYDLSGESVYTMSLCGDRLVVGTSNRKVLVWDLKNMQFAEQRRASSLKYQTRAIRCFPNRQGFVLSSIEGRVAVEYLNTDAETQKKKYAFKCHRVKQERH</sequence>
<evidence type="ECO:0000256" key="3">
    <source>
        <dbReference type="PROSITE-ProRule" id="PRU00221"/>
    </source>
</evidence>
<dbReference type="EMBL" id="CASHTH010001248">
    <property type="protein sequence ID" value="CAI8013249.1"/>
    <property type="molecule type" value="Genomic_DNA"/>
</dbReference>
<feature type="repeat" description="WD" evidence="3">
    <location>
        <begin position="125"/>
        <end position="166"/>
    </location>
</feature>
<keyword evidence="1 3" id="KW-0853">WD repeat</keyword>
<dbReference type="SMART" id="SM00320">
    <property type="entry name" value="WD40"/>
    <property type="match status" value="4"/>
</dbReference>
<dbReference type="InterPro" id="IPR001680">
    <property type="entry name" value="WD40_rpt"/>
</dbReference>
<dbReference type="PANTHER" id="PTHR10971">
    <property type="entry name" value="MRNA EXPORT FACTOR AND BUB3"/>
    <property type="match status" value="1"/>
</dbReference>
<name>A0AA35RLD1_GEOBA</name>
<evidence type="ECO:0000256" key="1">
    <source>
        <dbReference type="ARBA" id="ARBA00022574"/>
    </source>
</evidence>
<evidence type="ECO:0000256" key="4">
    <source>
        <dbReference type="SAM" id="MobiDB-lite"/>
    </source>
</evidence>
<evidence type="ECO:0000313" key="5">
    <source>
        <dbReference type="EMBL" id="CAI8013249.1"/>
    </source>
</evidence>